<dbReference type="OrthoDB" id="9769565at2"/>
<name>A0A6M4MBS5_9ALTE</name>
<dbReference type="InterPro" id="IPR010971">
    <property type="entry name" value="UbiH/COQ6"/>
</dbReference>
<evidence type="ECO:0000256" key="5">
    <source>
        <dbReference type="ARBA" id="ARBA00022827"/>
    </source>
</evidence>
<accession>A0A6M4MBS5</accession>
<dbReference type="GO" id="GO:0008681">
    <property type="term" value="F:2-octaprenyl-6-methoxyphenol hydroxylase activity"/>
    <property type="evidence" value="ECO:0007669"/>
    <property type="project" value="InterPro"/>
</dbReference>
<evidence type="ECO:0000259" key="8">
    <source>
        <dbReference type="Pfam" id="PF01494"/>
    </source>
</evidence>
<dbReference type="NCBIfam" id="TIGR01988">
    <property type="entry name" value="Ubi-OHases"/>
    <property type="match status" value="1"/>
</dbReference>
<keyword evidence="6 9" id="KW-0560">Oxidoreductase</keyword>
<protein>
    <submittedName>
        <fullName evidence="9">2-octaprenyl-6-methoxyphenyl hydroxylase</fullName>
        <ecNumber evidence="9">1.14.13.-</ecNumber>
    </submittedName>
</protein>
<comment type="cofactor">
    <cofactor evidence="1">
        <name>FAD</name>
        <dbReference type="ChEBI" id="CHEBI:57692"/>
    </cofactor>
</comment>
<dbReference type="EC" id="1.14.13.-" evidence="9"/>
<keyword evidence="10" id="KW-1185">Reference proteome</keyword>
<evidence type="ECO:0000256" key="3">
    <source>
        <dbReference type="ARBA" id="ARBA00005349"/>
    </source>
</evidence>
<evidence type="ECO:0000313" key="10">
    <source>
        <dbReference type="Proteomes" id="UP000219285"/>
    </source>
</evidence>
<dbReference type="InterPro" id="IPR002938">
    <property type="entry name" value="FAD-bd"/>
</dbReference>
<dbReference type="PANTHER" id="PTHR43876:SF8">
    <property type="entry name" value="2-OCTAPRENYL-6-METHOXYPHENOL HYDROXYLASE"/>
    <property type="match status" value="1"/>
</dbReference>
<dbReference type="PANTHER" id="PTHR43876">
    <property type="entry name" value="UBIQUINONE BIOSYNTHESIS MONOOXYGENASE COQ6, MITOCHONDRIAL"/>
    <property type="match status" value="1"/>
</dbReference>
<dbReference type="KEGG" id="apel:CA267_003910"/>
<reference evidence="9 10" key="2">
    <citation type="submission" date="2020-04" db="EMBL/GenBank/DDBJ databases">
        <title>Complete genome sequence of Alteromonas pelagimontana 5.12T.</title>
        <authorList>
            <person name="Sinha R.K."/>
            <person name="Krishnan K.P."/>
            <person name="Kurian J.P."/>
        </authorList>
    </citation>
    <scope>NUCLEOTIDE SEQUENCE [LARGE SCALE GENOMIC DNA]</scope>
    <source>
        <strain evidence="9 10">5.12</strain>
    </source>
</reference>
<dbReference type="Proteomes" id="UP000219285">
    <property type="component" value="Chromosome"/>
</dbReference>
<dbReference type="Gene3D" id="3.50.50.60">
    <property type="entry name" value="FAD/NAD(P)-binding domain"/>
    <property type="match status" value="2"/>
</dbReference>
<dbReference type="PROSITE" id="PS01304">
    <property type="entry name" value="UBIH"/>
    <property type="match status" value="1"/>
</dbReference>
<gene>
    <name evidence="9" type="primary">ubiH</name>
    <name evidence="9" type="synonym">visB</name>
    <name evidence="9" type="ORF">CA267_003910</name>
</gene>
<reference evidence="10" key="1">
    <citation type="submission" date="2014-12" db="EMBL/GenBank/DDBJ databases">
        <title>Complete genome sequence of a multi-drug resistant Klebsiella pneumoniae.</title>
        <authorList>
            <person name="Hua X."/>
            <person name="Chen Q."/>
            <person name="Li X."/>
            <person name="Feng Y."/>
            <person name="Ruan Z."/>
            <person name="Yu Y."/>
        </authorList>
    </citation>
    <scope>NUCLEOTIDE SEQUENCE [LARGE SCALE GENOMIC DNA]</scope>
    <source>
        <strain evidence="10">5.12</strain>
    </source>
</reference>
<dbReference type="NCBIfam" id="NF004356">
    <property type="entry name" value="PRK05732.1"/>
    <property type="match status" value="1"/>
</dbReference>
<dbReference type="GO" id="GO:0071949">
    <property type="term" value="F:FAD binding"/>
    <property type="evidence" value="ECO:0007669"/>
    <property type="project" value="InterPro"/>
</dbReference>
<evidence type="ECO:0000256" key="4">
    <source>
        <dbReference type="ARBA" id="ARBA00022630"/>
    </source>
</evidence>
<keyword evidence="4" id="KW-0285">Flavoprotein</keyword>
<proteinExistence type="inferred from homology"/>
<dbReference type="InterPro" id="IPR018168">
    <property type="entry name" value="Ubi_Hdrlase_CS"/>
</dbReference>
<comment type="similarity">
    <text evidence="3">Belongs to the UbiH/COQ6 family.</text>
</comment>
<keyword evidence="7" id="KW-0503">Monooxygenase</keyword>
<dbReference type="RefSeq" id="WP_075608703.1">
    <property type="nucleotide sequence ID" value="NZ_CP052766.1"/>
</dbReference>
<keyword evidence="5" id="KW-0274">FAD</keyword>
<dbReference type="SUPFAM" id="SSF51905">
    <property type="entry name" value="FAD/NAD(P)-binding domain"/>
    <property type="match status" value="1"/>
</dbReference>
<organism evidence="9 10">
    <name type="scientific">Alteromonas pelagimontana</name>
    <dbReference type="NCBI Taxonomy" id="1858656"/>
    <lineage>
        <taxon>Bacteria</taxon>
        <taxon>Pseudomonadati</taxon>
        <taxon>Pseudomonadota</taxon>
        <taxon>Gammaproteobacteria</taxon>
        <taxon>Alteromonadales</taxon>
        <taxon>Alteromonadaceae</taxon>
        <taxon>Alteromonas/Salinimonas group</taxon>
        <taxon>Alteromonas</taxon>
    </lineage>
</organism>
<evidence type="ECO:0000256" key="2">
    <source>
        <dbReference type="ARBA" id="ARBA00004749"/>
    </source>
</evidence>
<dbReference type="InterPro" id="IPR036188">
    <property type="entry name" value="FAD/NAD-bd_sf"/>
</dbReference>
<comment type="pathway">
    <text evidence="2">Cofactor biosynthesis; ubiquinone biosynthesis.</text>
</comment>
<dbReference type="AlphaFoldDB" id="A0A6M4MBS5"/>
<evidence type="ECO:0000313" key="9">
    <source>
        <dbReference type="EMBL" id="QJR79985.1"/>
    </source>
</evidence>
<feature type="domain" description="FAD-binding" evidence="8">
    <location>
        <begin position="6"/>
        <end position="348"/>
    </location>
</feature>
<dbReference type="InterPro" id="IPR051205">
    <property type="entry name" value="UbiH/COQ6_monooxygenase"/>
</dbReference>
<evidence type="ECO:0000256" key="1">
    <source>
        <dbReference type="ARBA" id="ARBA00001974"/>
    </source>
</evidence>
<evidence type="ECO:0000256" key="6">
    <source>
        <dbReference type="ARBA" id="ARBA00023002"/>
    </source>
</evidence>
<sequence>MTKPNRTDVVIVGGGTVGNIIARGLLANTDFSIALVEAKPFQPDSAHPGFDARVMALAKRTVDELHKLGVDCRRATSVPIHQIQVSDQGSLGLCHLRAEDFGNQSFGEVVALSTLGKLLHDGLAHPRLEVITPATVNNIEQHQDEVTLTLSNGQTLHSRLMVIADGGRSNLTQQSGLTRHVQSYGQTAITCNVLTSQPHHHRAYERFTADGPLAFLPFSPAFDGRTSTKNGFSVVWTVPPEKAGALCQLEGKKFIHALQAAFGYRQGKITRVGDRTAYPLSLQYADSSIAQRVAIAGNAAQTLHPIAGQGFNLGLRDAIDLVDVLSQGKDPGAYATLRQYSKKREADRRATISLTDSMVRLFSNNTGPLKAGRNLALLAMNNTQWLKQRFVLQTTGYGPHA</sequence>
<evidence type="ECO:0000256" key="7">
    <source>
        <dbReference type="ARBA" id="ARBA00023033"/>
    </source>
</evidence>
<dbReference type="InterPro" id="IPR011295">
    <property type="entry name" value="UbiH"/>
</dbReference>
<dbReference type="UniPathway" id="UPA00232"/>
<dbReference type="EMBL" id="CP052766">
    <property type="protein sequence ID" value="QJR79985.1"/>
    <property type="molecule type" value="Genomic_DNA"/>
</dbReference>
<dbReference type="Pfam" id="PF01494">
    <property type="entry name" value="FAD_binding_3"/>
    <property type="match status" value="1"/>
</dbReference>
<dbReference type="PRINTS" id="PR00420">
    <property type="entry name" value="RNGMNOXGNASE"/>
</dbReference>
<dbReference type="GO" id="GO:0006744">
    <property type="term" value="P:ubiquinone biosynthetic process"/>
    <property type="evidence" value="ECO:0007669"/>
    <property type="project" value="UniProtKB-UniPathway"/>
</dbReference>
<dbReference type="NCBIfam" id="TIGR01984">
    <property type="entry name" value="UbiH"/>
    <property type="match status" value="1"/>
</dbReference>